<feature type="non-terminal residue" evidence="1">
    <location>
        <position position="1"/>
    </location>
</feature>
<dbReference type="EMBL" id="JXTC01000041">
    <property type="protein sequence ID" value="PON95992.1"/>
    <property type="molecule type" value="Genomic_DNA"/>
</dbReference>
<comment type="caution">
    <text evidence="1">The sequence shown here is derived from an EMBL/GenBank/DDBJ whole genome shotgun (WGS) entry which is preliminary data.</text>
</comment>
<organism evidence="1 2">
    <name type="scientific">Trema orientale</name>
    <name type="common">Charcoal tree</name>
    <name type="synonym">Celtis orientalis</name>
    <dbReference type="NCBI Taxonomy" id="63057"/>
    <lineage>
        <taxon>Eukaryota</taxon>
        <taxon>Viridiplantae</taxon>
        <taxon>Streptophyta</taxon>
        <taxon>Embryophyta</taxon>
        <taxon>Tracheophyta</taxon>
        <taxon>Spermatophyta</taxon>
        <taxon>Magnoliopsida</taxon>
        <taxon>eudicotyledons</taxon>
        <taxon>Gunneridae</taxon>
        <taxon>Pentapetalae</taxon>
        <taxon>rosids</taxon>
        <taxon>fabids</taxon>
        <taxon>Rosales</taxon>
        <taxon>Cannabaceae</taxon>
        <taxon>Trema</taxon>
    </lineage>
</organism>
<evidence type="ECO:0000313" key="2">
    <source>
        <dbReference type="Proteomes" id="UP000237000"/>
    </source>
</evidence>
<dbReference type="AlphaFoldDB" id="A0A2P5FDY0"/>
<name>A0A2P5FDY0_TREOI</name>
<evidence type="ECO:0000313" key="1">
    <source>
        <dbReference type="EMBL" id="PON95992.1"/>
    </source>
</evidence>
<dbReference type="Proteomes" id="UP000237000">
    <property type="component" value="Unassembled WGS sequence"/>
</dbReference>
<dbReference type="InParanoid" id="A0A2P5FDY0"/>
<keyword evidence="2" id="KW-1185">Reference proteome</keyword>
<proteinExistence type="predicted"/>
<sequence length="165" mass="18909">NGAKSIATCTIQVLNLNSILGYNYFNQITSTHNRGSRKQRLATKNLAKLIRTELFENNVSSPKTKRESESIRPRHQLFKGKRTTEQIVCSFPIQPQKRVMGFSSYTKRRINKLITMKFLSIPLFSQQPNRLKAVQNTTQYNNPTIHTNLTTILKVPHQPKSILLG</sequence>
<dbReference type="OrthoDB" id="10369916at2759"/>
<reference evidence="2" key="1">
    <citation type="submission" date="2016-06" db="EMBL/GenBank/DDBJ databases">
        <title>Parallel loss of symbiosis genes in relatives of nitrogen-fixing non-legume Parasponia.</title>
        <authorList>
            <person name="Van Velzen R."/>
            <person name="Holmer R."/>
            <person name="Bu F."/>
            <person name="Rutten L."/>
            <person name="Van Zeijl A."/>
            <person name="Liu W."/>
            <person name="Santuari L."/>
            <person name="Cao Q."/>
            <person name="Sharma T."/>
            <person name="Shen D."/>
            <person name="Roswanjaya Y."/>
            <person name="Wardhani T."/>
            <person name="Kalhor M.S."/>
            <person name="Jansen J."/>
            <person name="Van den Hoogen J."/>
            <person name="Gungor B."/>
            <person name="Hartog M."/>
            <person name="Hontelez J."/>
            <person name="Verver J."/>
            <person name="Yang W.-C."/>
            <person name="Schijlen E."/>
            <person name="Repin R."/>
            <person name="Schilthuizen M."/>
            <person name="Schranz E."/>
            <person name="Heidstra R."/>
            <person name="Miyata K."/>
            <person name="Fedorova E."/>
            <person name="Kohlen W."/>
            <person name="Bisseling T."/>
            <person name="Smit S."/>
            <person name="Geurts R."/>
        </authorList>
    </citation>
    <scope>NUCLEOTIDE SEQUENCE [LARGE SCALE GENOMIC DNA]</scope>
    <source>
        <strain evidence="2">cv. RG33-2</strain>
    </source>
</reference>
<accession>A0A2P5FDY0</accession>
<gene>
    <name evidence="1" type="ORF">TorRG33x02_082400</name>
</gene>
<protein>
    <submittedName>
        <fullName evidence="1">Uncharacterized protein</fullName>
    </submittedName>
</protein>